<evidence type="ECO:0000313" key="3">
    <source>
        <dbReference type="EMBL" id="CAD0331815.1"/>
    </source>
</evidence>
<dbReference type="PANTHER" id="PTHR14239:SF10">
    <property type="entry name" value="REDUCTASE"/>
    <property type="match status" value="1"/>
</dbReference>
<dbReference type="GeneID" id="55512615"/>
<dbReference type="EMBL" id="LR828257">
    <property type="protein sequence ID" value="CAD0331815.1"/>
    <property type="molecule type" value="Genomic_DNA"/>
</dbReference>
<dbReference type="AlphaFoldDB" id="A0A6V7DC20"/>
<dbReference type="Proteomes" id="UP000515406">
    <property type="component" value="Chromosome"/>
</dbReference>
<name>A0A6V7DC20_9XANT</name>
<protein>
    <submittedName>
        <fullName evidence="4">NAD(P)-binding domain-containing protein</fullName>
    </submittedName>
</protein>
<dbReference type="EMBL" id="LR828257">
    <property type="protein sequence ID" value="CAD0331806.1"/>
    <property type="molecule type" value="Genomic_DNA"/>
</dbReference>
<dbReference type="SUPFAM" id="SSF51735">
    <property type="entry name" value="NAD(P)-binding Rossmann-fold domains"/>
    <property type="match status" value="1"/>
</dbReference>
<evidence type="ECO:0000259" key="2">
    <source>
        <dbReference type="Pfam" id="PF03807"/>
    </source>
</evidence>
<dbReference type="FunFam" id="3.40.50.720:FF:000579">
    <property type="entry name" value="NADP oxidoreductase"/>
    <property type="match status" value="1"/>
</dbReference>
<evidence type="ECO:0000313" key="4">
    <source>
        <dbReference type="EMBL" id="MDV7250019.1"/>
    </source>
</evidence>
<organism evidence="3 5">
    <name type="scientific">Xanthomonas hortorum pv. vitians</name>
    <dbReference type="NCBI Taxonomy" id="83224"/>
    <lineage>
        <taxon>Bacteria</taxon>
        <taxon>Pseudomonadati</taxon>
        <taxon>Pseudomonadota</taxon>
        <taxon>Gammaproteobacteria</taxon>
        <taxon>Lysobacterales</taxon>
        <taxon>Lysobacteraceae</taxon>
        <taxon>Xanthomonas</taxon>
    </lineage>
</organism>
<proteinExistence type="predicted"/>
<evidence type="ECO:0000313" key="5">
    <source>
        <dbReference type="Proteomes" id="UP000515406"/>
    </source>
</evidence>
<dbReference type="Pfam" id="PF03807">
    <property type="entry name" value="F420_oxidored"/>
    <property type="match status" value="1"/>
</dbReference>
<accession>A0A6V7DC20</accession>
<dbReference type="InterPro" id="IPR051267">
    <property type="entry name" value="STEAP_metalloreductase"/>
</dbReference>
<keyword evidence="5" id="KW-1185">Reference proteome</keyword>
<dbReference type="RefSeq" id="WP_074056969.1">
    <property type="nucleotide sequence ID" value="NZ_CP060399.1"/>
</dbReference>
<dbReference type="InterPro" id="IPR036291">
    <property type="entry name" value="NAD(P)-bd_dom_sf"/>
</dbReference>
<dbReference type="GO" id="GO:0016491">
    <property type="term" value="F:oxidoreductase activity"/>
    <property type="evidence" value="ECO:0007669"/>
    <property type="project" value="UniProtKB-KW"/>
</dbReference>
<sequence>MKIGIIGAGNIGGTLARKFVAAGHIVKLAGSKGPDSIRELAEKIGAEPVTAAAAVEDVEVIVLSIPFAKIPEVAGLFSTVPAEVVVIDTSNYYPQLGTRIPEVEDGKLESVWSSEQLGRPIIKAFNAVLAKTLAERGKPAGTENRIAIPVAGDSLAGKAIAQQLLDDAGFDSVDAGNLADSWRLQPGTPAYCTELSVAALASALKAAVKGDAPRHRDALMAEFFGGDAPPSHETIVARNRAVSAAR</sequence>
<dbReference type="Gene3D" id="3.40.50.720">
    <property type="entry name" value="NAD(P)-binding Rossmann-like Domain"/>
    <property type="match status" value="1"/>
</dbReference>
<evidence type="ECO:0000256" key="1">
    <source>
        <dbReference type="ARBA" id="ARBA00023002"/>
    </source>
</evidence>
<dbReference type="EMBL" id="JAWMQI010000072">
    <property type="protein sequence ID" value="MDV7250019.1"/>
    <property type="molecule type" value="Genomic_DNA"/>
</dbReference>
<keyword evidence="1" id="KW-0560">Oxidoreductase</keyword>
<dbReference type="Proteomes" id="UP001187425">
    <property type="component" value="Unassembled WGS sequence"/>
</dbReference>
<dbReference type="PANTHER" id="PTHR14239">
    <property type="entry name" value="DUDULIN-RELATED"/>
    <property type="match status" value="1"/>
</dbReference>
<gene>
    <name evidence="3" type="ORF">CFBP498_22280</name>
    <name evidence="4" type="ORF">R4K57_16770</name>
</gene>
<reference evidence="4 6" key="2">
    <citation type="submission" date="2023-10" db="EMBL/GenBank/DDBJ databases">
        <title>A new tool for lettuce pathogen research.</title>
        <authorList>
            <person name="Horton K.N."/>
            <person name="Cseke L.J."/>
            <person name="Badiwe M."/>
            <person name="Tesfaye D."/>
            <person name="Klein A."/>
            <person name="Su J."/>
            <person name="Potnis N."/>
            <person name="Gassmann W."/>
        </authorList>
    </citation>
    <scope>NUCLEOTIDE SEQUENCE [LARGE SCALE GENOMIC DNA]</scope>
    <source>
        <strain evidence="4 6">JSKH1901</strain>
    </source>
</reference>
<evidence type="ECO:0000313" key="6">
    <source>
        <dbReference type="Proteomes" id="UP001187425"/>
    </source>
</evidence>
<feature type="domain" description="Pyrroline-5-carboxylate reductase catalytic N-terminal" evidence="2">
    <location>
        <begin position="2"/>
        <end position="92"/>
    </location>
</feature>
<dbReference type="InterPro" id="IPR028939">
    <property type="entry name" value="P5C_Rdtase_cat_N"/>
</dbReference>
<reference evidence="3 5" key="1">
    <citation type="submission" date="2020-07" db="EMBL/GenBank/DDBJ databases">
        <authorList>
            <person name="Pothier F. J."/>
        </authorList>
    </citation>
    <scope>NUCLEOTIDE SEQUENCE [LARGE SCALE GENOMIC DNA]</scope>
    <source>
        <strain evidence="3 5">CFBP 498</strain>
    </source>
</reference>